<proteinExistence type="predicted"/>
<keyword evidence="2" id="KW-1185">Reference proteome</keyword>
<evidence type="ECO:0000313" key="2">
    <source>
        <dbReference type="Proteomes" id="UP001151760"/>
    </source>
</evidence>
<organism evidence="1 2">
    <name type="scientific">Tanacetum coccineum</name>
    <dbReference type="NCBI Taxonomy" id="301880"/>
    <lineage>
        <taxon>Eukaryota</taxon>
        <taxon>Viridiplantae</taxon>
        <taxon>Streptophyta</taxon>
        <taxon>Embryophyta</taxon>
        <taxon>Tracheophyta</taxon>
        <taxon>Spermatophyta</taxon>
        <taxon>Magnoliopsida</taxon>
        <taxon>eudicotyledons</taxon>
        <taxon>Gunneridae</taxon>
        <taxon>Pentapetalae</taxon>
        <taxon>asterids</taxon>
        <taxon>campanulids</taxon>
        <taxon>Asterales</taxon>
        <taxon>Asteraceae</taxon>
        <taxon>Asteroideae</taxon>
        <taxon>Anthemideae</taxon>
        <taxon>Anthemidinae</taxon>
        <taxon>Tanacetum</taxon>
    </lineage>
</organism>
<reference evidence="1" key="2">
    <citation type="submission" date="2022-01" db="EMBL/GenBank/DDBJ databases">
        <authorList>
            <person name="Yamashiro T."/>
            <person name="Shiraishi A."/>
            <person name="Satake H."/>
            <person name="Nakayama K."/>
        </authorList>
    </citation>
    <scope>NUCLEOTIDE SEQUENCE</scope>
</reference>
<dbReference type="PANTHER" id="PTHR31973">
    <property type="entry name" value="POLYPROTEIN, PUTATIVE-RELATED"/>
    <property type="match status" value="1"/>
</dbReference>
<dbReference type="Proteomes" id="UP001151760">
    <property type="component" value="Unassembled WGS sequence"/>
</dbReference>
<protein>
    <submittedName>
        <fullName evidence="1">Uncharacterized protein</fullName>
    </submittedName>
</protein>
<comment type="caution">
    <text evidence="1">The sequence shown here is derived from an EMBL/GenBank/DDBJ whole genome shotgun (WGS) entry which is preliminary data.</text>
</comment>
<name>A0ABQ5GRQ6_9ASTR</name>
<dbReference type="EMBL" id="BQNB010018793">
    <property type="protein sequence ID" value="GJT78347.1"/>
    <property type="molecule type" value="Genomic_DNA"/>
</dbReference>
<accession>A0ABQ5GRQ6</accession>
<gene>
    <name evidence="1" type="ORF">Tco_1045072</name>
</gene>
<sequence>MMVSLPFTVNIYHDGVLQVNPLEFVNFDSKVIDELASMIEDPDDEQVESKFKAKNNVSYPSFNSDTPWNECKPVLGMRFESPQQLKHMLANYGMQHGYQLWYMQQDHNKPLVFSGSDVSEGRCADLKGGLVELYSKLWQFRQAILDINPGSTCELEIEVNDEDEKLYFRRFYVCFHGVKHRWLEGCRKIIGLDGCFFTHTCKEQLLTEMGRDANNQMFPIA</sequence>
<dbReference type="PANTHER" id="PTHR31973:SF189">
    <property type="entry name" value="TRANSPOSASE, MUDR, PLANT, MULE TRANSPOSASE DOMAIN PROTEIN-RELATED"/>
    <property type="match status" value="1"/>
</dbReference>
<evidence type="ECO:0000313" key="1">
    <source>
        <dbReference type="EMBL" id="GJT78347.1"/>
    </source>
</evidence>
<reference evidence="1" key="1">
    <citation type="journal article" date="2022" name="Int. J. Mol. Sci.">
        <title>Draft Genome of Tanacetum Coccineum: Genomic Comparison of Closely Related Tanacetum-Family Plants.</title>
        <authorList>
            <person name="Yamashiro T."/>
            <person name="Shiraishi A."/>
            <person name="Nakayama K."/>
            <person name="Satake H."/>
        </authorList>
    </citation>
    <scope>NUCLEOTIDE SEQUENCE</scope>
</reference>